<protein>
    <recommendedName>
        <fullName evidence="1">DUF5753 domain-containing protein</fullName>
    </recommendedName>
</protein>
<dbReference type="InterPro" id="IPR043917">
    <property type="entry name" value="DUF5753"/>
</dbReference>
<dbReference type="Proteomes" id="UP000649573">
    <property type="component" value="Unassembled WGS sequence"/>
</dbReference>
<dbReference type="Pfam" id="PF19054">
    <property type="entry name" value="DUF5753"/>
    <property type="match status" value="1"/>
</dbReference>
<dbReference type="EMBL" id="BMRE01000019">
    <property type="protein sequence ID" value="GGU47129.1"/>
    <property type="molecule type" value="Genomic_DNA"/>
</dbReference>
<sequence length="265" mass="29484">MSLAKACETSGFSVATLSLIENGIKPLDPLDIMILGRIYELPNDTWKREVRRAEYASNERASGESKQRLNAPEDVDKSYLEAVTLYALGTDMLPRFVHTPEYRISATTLGCPTYPGDSPASTAERHAGWIRRLASTKGSSMTVEVLVTEDAVRRVVGNPTITNAALVQLVHLSEIEHFKVQVIEREFCLDARLESSYMHLTFPHRQHDDVVYIERSGSGRYIEDPAVCQLVQQSFKALQRSALTPTLSVELIAEVASSLAFDLSR</sequence>
<evidence type="ECO:0000313" key="3">
    <source>
        <dbReference type="Proteomes" id="UP000649573"/>
    </source>
</evidence>
<evidence type="ECO:0000259" key="1">
    <source>
        <dbReference type="Pfam" id="PF19054"/>
    </source>
</evidence>
<accession>A0ABQ2UQU4</accession>
<evidence type="ECO:0000313" key="2">
    <source>
        <dbReference type="EMBL" id="GGU47129.1"/>
    </source>
</evidence>
<feature type="domain" description="DUF5753" evidence="1">
    <location>
        <begin position="81"/>
        <end position="254"/>
    </location>
</feature>
<comment type="caution">
    <text evidence="2">The sequence shown here is derived from an EMBL/GenBank/DDBJ whole genome shotgun (WGS) entry which is preliminary data.</text>
</comment>
<proteinExistence type="predicted"/>
<reference evidence="3" key="1">
    <citation type="journal article" date="2019" name="Int. J. Syst. Evol. Microbiol.">
        <title>The Global Catalogue of Microorganisms (GCM) 10K type strain sequencing project: providing services to taxonomists for standard genome sequencing and annotation.</title>
        <authorList>
            <consortium name="The Broad Institute Genomics Platform"/>
            <consortium name="The Broad Institute Genome Sequencing Center for Infectious Disease"/>
            <person name="Wu L."/>
            <person name="Ma J."/>
        </authorList>
    </citation>
    <scope>NUCLEOTIDE SEQUENCE [LARGE SCALE GENOMIC DNA]</scope>
    <source>
        <strain evidence="3">JCM 3296</strain>
    </source>
</reference>
<gene>
    <name evidence="2" type="ORF">GCM10010178_44610</name>
</gene>
<name>A0ABQ2UQU4_9PSEU</name>
<keyword evidence="3" id="KW-1185">Reference proteome</keyword>
<organism evidence="2 3">
    <name type="scientific">Lentzea flava</name>
    <dbReference type="NCBI Taxonomy" id="103732"/>
    <lineage>
        <taxon>Bacteria</taxon>
        <taxon>Bacillati</taxon>
        <taxon>Actinomycetota</taxon>
        <taxon>Actinomycetes</taxon>
        <taxon>Pseudonocardiales</taxon>
        <taxon>Pseudonocardiaceae</taxon>
        <taxon>Lentzea</taxon>
    </lineage>
</organism>